<name>A0A1G7KER7_9PSEU</name>
<accession>A0A1G7KER7</accession>
<organism evidence="2 3">
    <name type="scientific">Lentzea fradiae</name>
    <dbReference type="NCBI Taxonomy" id="200378"/>
    <lineage>
        <taxon>Bacteria</taxon>
        <taxon>Bacillati</taxon>
        <taxon>Actinomycetota</taxon>
        <taxon>Actinomycetes</taxon>
        <taxon>Pseudonocardiales</taxon>
        <taxon>Pseudonocardiaceae</taxon>
        <taxon>Lentzea</taxon>
    </lineage>
</organism>
<feature type="transmembrane region" description="Helical" evidence="1">
    <location>
        <begin position="6"/>
        <end position="30"/>
    </location>
</feature>
<proteinExistence type="predicted"/>
<evidence type="ECO:0000313" key="2">
    <source>
        <dbReference type="EMBL" id="SDF35748.1"/>
    </source>
</evidence>
<feature type="transmembrane region" description="Helical" evidence="1">
    <location>
        <begin position="42"/>
        <end position="61"/>
    </location>
</feature>
<feature type="transmembrane region" description="Helical" evidence="1">
    <location>
        <begin position="67"/>
        <end position="84"/>
    </location>
</feature>
<gene>
    <name evidence="2" type="ORF">SAMN05216553_101243</name>
</gene>
<dbReference type="AlphaFoldDB" id="A0A1G7KER7"/>
<reference evidence="3" key="1">
    <citation type="submission" date="2016-10" db="EMBL/GenBank/DDBJ databases">
        <authorList>
            <person name="Varghese N."/>
            <person name="Submissions S."/>
        </authorList>
    </citation>
    <scope>NUCLEOTIDE SEQUENCE [LARGE SCALE GENOMIC DNA]</scope>
    <source>
        <strain evidence="3">CGMCC 4.3506</strain>
    </source>
</reference>
<feature type="transmembrane region" description="Helical" evidence="1">
    <location>
        <begin position="96"/>
        <end position="115"/>
    </location>
</feature>
<dbReference type="Proteomes" id="UP000199623">
    <property type="component" value="Unassembled WGS sequence"/>
</dbReference>
<keyword evidence="1" id="KW-0812">Transmembrane</keyword>
<keyword evidence="3" id="KW-1185">Reference proteome</keyword>
<protein>
    <recommendedName>
        <fullName evidence="4">DoxX-like family protein</fullName>
    </recommendedName>
</protein>
<evidence type="ECO:0008006" key="4">
    <source>
        <dbReference type="Google" id="ProtNLM"/>
    </source>
</evidence>
<keyword evidence="1" id="KW-1133">Transmembrane helix</keyword>
<evidence type="ECO:0000256" key="1">
    <source>
        <dbReference type="SAM" id="Phobius"/>
    </source>
</evidence>
<dbReference type="EMBL" id="FNCC01000001">
    <property type="protein sequence ID" value="SDF35748.1"/>
    <property type="molecule type" value="Genomic_DNA"/>
</dbReference>
<evidence type="ECO:0000313" key="3">
    <source>
        <dbReference type="Proteomes" id="UP000199623"/>
    </source>
</evidence>
<sequence length="116" mass="12438">MDLLFVVLSIFFGVLMFVAGTLRIGGIAVFRSNAETLRLSYTWFRVMGAFEIVAAAALAAGLKFGPVAVAGAVMVVLESVMSLLLHTRIREPLGKLVRYVPMILVSSVLLVLAIAV</sequence>
<keyword evidence="1" id="KW-0472">Membrane</keyword>